<protein>
    <recommendedName>
        <fullName evidence="3">tRNA threonylcarbamoyladenosine biosynthesis protein TsaE</fullName>
    </recommendedName>
    <alternativeName>
        <fullName evidence="10">t(6)A37 threonylcarbamoyladenosine biosynthesis protein TsaE</fullName>
    </alternativeName>
</protein>
<keyword evidence="5" id="KW-0819">tRNA processing</keyword>
<reference evidence="12" key="3">
    <citation type="submission" date="2018-04" db="EMBL/GenBank/DDBJ databases">
        <authorList>
            <person name="Sheh A."/>
            <person name="Shen Z."/>
            <person name="Mannion A.J."/>
            <person name="Fox J.G."/>
        </authorList>
    </citation>
    <scope>NUCLEOTIDE SEQUENCE</scope>
    <source>
        <strain evidence="12">MIT 97-6194</strain>
    </source>
</reference>
<evidence type="ECO:0000256" key="3">
    <source>
        <dbReference type="ARBA" id="ARBA00019010"/>
    </source>
</evidence>
<dbReference type="InterPro" id="IPR027417">
    <property type="entry name" value="P-loop_NTPase"/>
</dbReference>
<evidence type="ECO:0000313" key="14">
    <source>
        <dbReference type="Proteomes" id="UP000477070"/>
    </source>
</evidence>
<dbReference type="GO" id="GO:0005737">
    <property type="term" value="C:cytoplasm"/>
    <property type="evidence" value="ECO:0007669"/>
    <property type="project" value="UniProtKB-SubCell"/>
</dbReference>
<dbReference type="Proteomes" id="UP000029714">
    <property type="component" value="Unassembled WGS sequence"/>
</dbReference>
<dbReference type="NCBIfam" id="TIGR00150">
    <property type="entry name" value="T6A_YjeE"/>
    <property type="match status" value="1"/>
</dbReference>
<comment type="subcellular location">
    <subcellularLocation>
        <location evidence="1">Cytoplasm</location>
    </subcellularLocation>
</comment>
<keyword evidence="9" id="KW-0460">Magnesium</keyword>
<dbReference type="RefSeq" id="WP_034571792.1">
    <property type="nucleotide sequence ID" value="NZ_JRMP02000003.1"/>
</dbReference>
<comment type="similarity">
    <text evidence="2">Belongs to the TsaE family.</text>
</comment>
<keyword evidence="8" id="KW-0067">ATP-binding</keyword>
<keyword evidence="6" id="KW-0479">Metal-binding</keyword>
<dbReference type="OrthoDB" id="9815896at2"/>
<dbReference type="EMBL" id="QBIU01000002">
    <property type="protein sequence ID" value="MWV70305.1"/>
    <property type="molecule type" value="Genomic_DNA"/>
</dbReference>
<reference evidence="12 13" key="1">
    <citation type="journal article" date="2014" name="Genome Announc.">
        <title>Draft genome sequences of eight enterohepatic helicobacter species isolated from both laboratory and wild rodents.</title>
        <authorList>
            <person name="Sheh A."/>
            <person name="Shen Z."/>
            <person name="Fox J.G."/>
        </authorList>
    </citation>
    <scope>NUCLEOTIDE SEQUENCE [LARGE SCALE GENOMIC DNA]</scope>
    <source>
        <strain evidence="12 13">MIT 97-6194</strain>
    </source>
</reference>
<evidence type="ECO:0000256" key="2">
    <source>
        <dbReference type="ARBA" id="ARBA00007599"/>
    </source>
</evidence>
<evidence type="ECO:0000256" key="9">
    <source>
        <dbReference type="ARBA" id="ARBA00022842"/>
    </source>
</evidence>
<evidence type="ECO:0000313" key="11">
    <source>
        <dbReference type="EMBL" id="MWV70305.1"/>
    </source>
</evidence>
<keyword evidence="7" id="KW-0547">Nucleotide-binding</keyword>
<evidence type="ECO:0000313" key="13">
    <source>
        <dbReference type="Proteomes" id="UP000029714"/>
    </source>
</evidence>
<sequence>MNDIKQVLDSINSLIDNGVNIFLLSGNVGVGKTFLVKEFAKTKGITQVNSPTFSFIHEYASLDSKIFHYDLYLKNTQDSKAKLLESLSLEGIHFIEWGDKSLAQTLQSLGFCVSLVEITESSTKDSRIYTIISIF</sequence>
<keyword evidence="4" id="KW-0963">Cytoplasm</keyword>
<evidence type="ECO:0000313" key="12">
    <source>
        <dbReference type="EMBL" id="TLD95259.1"/>
    </source>
</evidence>
<name>A0A347VQ33_9HELI</name>
<keyword evidence="13" id="KW-1185">Reference proteome</keyword>
<reference evidence="12 13" key="2">
    <citation type="journal article" date="2016" name="Infect. Immun.">
        <title>Helicobacter saguini, a Novel Helicobacter Isolated from Cotton-Top Tamarins with Ulcerative Colitis, Has Proinflammatory Properties and Induces Typhlocolitis and Dysplasia in Gnotobiotic IL-10-/- Mice.</title>
        <authorList>
            <person name="Shen Z."/>
            <person name="Mannion A."/>
            <person name="Whary M.T."/>
            <person name="Muthupalani S."/>
            <person name="Sheh A."/>
            <person name="Feng Y."/>
            <person name="Gong G."/>
            <person name="Vandamme P."/>
            <person name="Holcombe H.R."/>
            <person name="Paster B.J."/>
            <person name="Fox J.G."/>
        </authorList>
    </citation>
    <scope>NUCLEOTIDE SEQUENCE [LARGE SCALE GENOMIC DNA]</scope>
    <source>
        <strain evidence="12 13">MIT 97-6194</strain>
    </source>
</reference>
<gene>
    <name evidence="12" type="primary">tsaE</name>
    <name evidence="11" type="ORF">DCO61_09910</name>
    <name evidence="12" type="ORF">LS64_002565</name>
</gene>
<dbReference type="GO" id="GO:0002949">
    <property type="term" value="P:tRNA threonylcarbamoyladenosine modification"/>
    <property type="evidence" value="ECO:0007669"/>
    <property type="project" value="InterPro"/>
</dbReference>
<dbReference type="Gene3D" id="3.40.50.300">
    <property type="entry name" value="P-loop containing nucleotide triphosphate hydrolases"/>
    <property type="match status" value="1"/>
</dbReference>
<dbReference type="Pfam" id="PF02367">
    <property type="entry name" value="TsaE"/>
    <property type="match status" value="1"/>
</dbReference>
<dbReference type="STRING" id="1548018.LS64_07015"/>
<dbReference type="SUPFAM" id="SSF52540">
    <property type="entry name" value="P-loop containing nucleoside triphosphate hydrolases"/>
    <property type="match status" value="1"/>
</dbReference>
<dbReference type="GO" id="GO:0046872">
    <property type="term" value="F:metal ion binding"/>
    <property type="evidence" value="ECO:0007669"/>
    <property type="project" value="UniProtKB-KW"/>
</dbReference>
<evidence type="ECO:0000256" key="6">
    <source>
        <dbReference type="ARBA" id="ARBA00022723"/>
    </source>
</evidence>
<dbReference type="Proteomes" id="UP000477070">
    <property type="component" value="Unassembled WGS sequence"/>
</dbReference>
<dbReference type="PANTHER" id="PTHR33540">
    <property type="entry name" value="TRNA THREONYLCARBAMOYLADENOSINE BIOSYNTHESIS PROTEIN TSAE"/>
    <property type="match status" value="1"/>
</dbReference>
<evidence type="ECO:0000256" key="7">
    <source>
        <dbReference type="ARBA" id="ARBA00022741"/>
    </source>
</evidence>
<evidence type="ECO:0000256" key="4">
    <source>
        <dbReference type="ARBA" id="ARBA00022490"/>
    </source>
</evidence>
<evidence type="ECO:0000256" key="1">
    <source>
        <dbReference type="ARBA" id="ARBA00004496"/>
    </source>
</evidence>
<dbReference type="GO" id="GO:0005524">
    <property type="term" value="F:ATP binding"/>
    <property type="evidence" value="ECO:0007669"/>
    <property type="project" value="UniProtKB-KW"/>
</dbReference>
<dbReference type="EMBL" id="JRMP02000003">
    <property type="protein sequence ID" value="TLD95259.1"/>
    <property type="molecule type" value="Genomic_DNA"/>
</dbReference>
<comment type="caution">
    <text evidence="12">The sequence shown here is derived from an EMBL/GenBank/DDBJ whole genome shotgun (WGS) entry which is preliminary data.</text>
</comment>
<evidence type="ECO:0000256" key="8">
    <source>
        <dbReference type="ARBA" id="ARBA00022840"/>
    </source>
</evidence>
<evidence type="ECO:0000256" key="10">
    <source>
        <dbReference type="ARBA" id="ARBA00032441"/>
    </source>
</evidence>
<organism evidence="12 13">
    <name type="scientific">Helicobacter saguini</name>
    <dbReference type="NCBI Taxonomy" id="1548018"/>
    <lineage>
        <taxon>Bacteria</taxon>
        <taxon>Pseudomonadati</taxon>
        <taxon>Campylobacterota</taxon>
        <taxon>Epsilonproteobacteria</taxon>
        <taxon>Campylobacterales</taxon>
        <taxon>Helicobacteraceae</taxon>
        <taxon>Helicobacter</taxon>
    </lineage>
</organism>
<evidence type="ECO:0000256" key="5">
    <source>
        <dbReference type="ARBA" id="ARBA00022694"/>
    </source>
</evidence>
<dbReference type="AlphaFoldDB" id="A0A347VQ33"/>
<keyword evidence="12" id="KW-0808">Transferase</keyword>
<accession>A0A347VQ33</accession>
<proteinExistence type="inferred from homology"/>
<reference evidence="11 14" key="4">
    <citation type="submission" date="2019-12" db="EMBL/GenBank/DDBJ databases">
        <title>Multi-Generational Helicobacter saguini Isolates.</title>
        <authorList>
            <person name="Mannion A."/>
            <person name="Shen Z."/>
            <person name="Fox J.G."/>
        </authorList>
    </citation>
    <scope>NUCLEOTIDE SEQUENCE [LARGE SCALE GENOMIC DNA]</scope>
    <source>
        <strain evidence="11">16-048</strain>
        <strain evidence="14">16-048 (F4)</strain>
    </source>
</reference>
<dbReference type="GO" id="GO:0016740">
    <property type="term" value="F:transferase activity"/>
    <property type="evidence" value="ECO:0007669"/>
    <property type="project" value="UniProtKB-KW"/>
</dbReference>
<dbReference type="PANTHER" id="PTHR33540:SF2">
    <property type="entry name" value="TRNA THREONYLCARBAMOYLADENOSINE BIOSYNTHESIS PROTEIN TSAE"/>
    <property type="match status" value="1"/>
</dbReference>
<dbReference type="InterPro" id="IPR003442">
    <property type="entry name" value="T6A_TsaE"/>
</dbReference>